<name>A0ABU7QDC3_9ACTN</name>
<accession>A0ABU7QDC3</accession>
<sequence length="266" mass="28918">MVSDMKFEDGTLLRLRSPEPGGVPLLSLMPGLGAHRLAVRVEVERLDVAEAVNQATLSGELRAAGGLGWIGSFLPTPVPLRTKADRVSVDLIVPLISEQVLELERHRNGQDMAVLLDVEGALPQSSGHPFARVQEEQRVPASVWENQIEQLGLAVSFTVTVPLPMNGGPLATAAKHLRTADRQITAGEYPDAIRETRLAVGAMRKLNIWPQNGSKKRDDQDQDDRYGIILDRLTDQADAYADLVQAVFTQASGPQHNDGAIGRHHA</sequence>
<gene>
    <name evidence="1" type="ORF">V2J94_47065</name>
</gene>
<proteinExistence type="predicted"/>
<evidence type="ECO:0000313" key="1">
    <source>
        <dbReference type="EMBL" id="MEE4599275.1"/>
    </source>
</evidence>
<dbReference type="EMBL" id="JAZBJO010000070">
    <property type="protein sequence ID" value="MEE4599275.1"/>
    <property type="molecule type" value="Genomic_DNA"/>
</dbReference>
<protein>
    <submittedName>
        <fullName evidence="1">Uncharacterized protein</fullName>
    </submittedName>
</protein>
<organism evidence="1 2">
    <name type="scientific">Streptomyces asiaticus subsp. ignotus</name>
    <dbReference type="NCBI Taxonomy" id="3098222"/>
    <lineage>
        <taxon>Bacteria</taxon>
        <taxon>Bacillati</taxon>
        <taxon>Actinomycetota</taxon>
        <taxon>Actinomycetes</taxon>
        <taxon>Kitasatosporales</taxon>
        <taxon>Streptomycetaceae</taxon>
        <taxon>Streptomyces</taxon>
        <taxon>Streptomyces violaceusniger group</taxon>
    </lineage>
</organism>
<comment type="caution">
    <text evidence="1">The sequence shown here is derived from an EMBL/GenBank/DDBJ whole genome shotgun (WGS) entry which is preliminary data.</text>
</comment>
<evidence type="ECO:0000313" key="2">
    <source>
        <dbReference type="Proteomes" id="UP001354709"/>
    </source>
</evidence>
<reference evidence="1 2" key="1">
    <citation type="submission" date="2023-11" db="EMBL/GenBank/DDBJ databases">
        <title>30 novel species of actinomycetes from the DSMZ collection.</title>
        <authorList>
            <person name="Nouioui I."/>
        </authorList>
    </citation>
    <scope>NUCLEOTIDE SEQUENCE [LARGE SCALE GENOMIC DNA]</scope>
    <source>
        <strain evidence="1 2">DSM 41524</strain>
    </source>
</reference>
<keyword evidence="2" id="KW-1185">Reference proteome</keyword>
<dbReference type="Proteomes" id="UP001354709">
    <property type="component" value="Unassembled WGS sequence"/>
</dbReference>